<dbReference type="STRING" id="1325564.NSJP_1213"/>
<protein>
    <submittedName>
        <fullName evidence="1">Uncharacterized protein</fullName>
    </submittedName>
</protein>
<dbReference type="Proteomes" id="UP000192042">
    <property type="component" value="Chromosome I"/>
</dbReference>
<organism evidence="1 2">
    <name type="scientific">Nitrospira japonica</name>
    <dbReference type="NCBI Taxonomy" id="1325564"/>
    <lineage>
        <taxon>Bacteria</taxon>
        <taxon>Pseudomonadati</taxon>
        <taxon>Nitrospirota</taxon>
        <taxon>Nitrospiria</taxon>
        <taxon>Nitrospirales</taxon>
        <taxon>Nitrospiraceae</taxon>
        <taxon>Nitrospira</taxon>
    </lineage>
</organism>
<accession>A0A1W1I341</accession>
<proteinExistence type="predicted"/>
<dbReference type="AlphaFoldDB" id="A0A1W1I341"/>
<reference evidence="1 2" key="1">
    <citation type="submission" date="2017-03" db="EMBL/GenBank/DDBJ databases">
        <authorList>
            <person name="Afonso C.L."/>
            <person name="Miller P.J."/>
            <person name="Scott M.A."/>
            <person name="Spackman E."/>
            <person name="Goraichik I."/>
            <person name="Dimitrov K.M."/>
            <person name="Suarez D.L."/>
            <person name="Swayne D.E."/>
        </authorList>
    </citation>
    <scope>NUCLEOTIDE SEQUENCE [LARGE SCALE GENOMIC DNA]</scope>
    <source>
        <strain evidence="1">Genome sequencing of Nitrospira japonica strain NJ11</strain>
    </source>
</reference>
<name>A0A1W1I341_9BACT</name>
<dbReference type="KEGG" id="nja:NSJP_1213"/>
<sequence length="61" mass="6713">MTARCRKADGPRWLGIQNPISLDGGTGVDCRDAVPKTGRRELGISRVRLWLDRGAPSRHVS</sequence>
<evidence type="ECO:0000313" key="2">
    <source>
        <dbReference type="Proteomes" id="UP000192042"/>
    </source>
</evidence>
<dbReference type="EMBL" id="LT828648">
    <property type="protein sequence ID" value="SLM47385.1"/>
    <property type="molecule type" value="Genomic_DNA"/>
</dbReference>
<gene>
    <name evidence="1" type="ORF">NSJP_1213</name>
</gene>
<evidence type="ECO:0000313" key="1">
    <source>
        <dbReference type="EMBL" id="SLM47385.1"/>
    </source>
</evidence>
<keyword evidence="2" id="KW-1185">Reference proteome</keyword>